<accession>A0A369WPE0</accession>
<dbReference type="RefSeq" id="WP_114695061.1">
    <property type="nucleotide sequence ID" value="NZ_QQOH01000002.1"/>
</dbReference>
<comment type="caution">
    <text evidence="3">The sequence shown here is derived from an EMBL/GenBank/DDBJ whole genome shotgun (WGS) entry which is preliminary data.</text>
</comment>
<evidence type="ECO:0000313" key="3">
    <source>
        <dbReference type="EMBL" id="RDE22436.1"/>
    </source>
</evidence>
<dbReference type="OrthoDB" id="5565759at2"/>
<evidence type="ECO:0000256" key="1">
    <source>
        <dbReference type="SAM" id="MobiDB-lite"/>
    </source>
</evidence>
<evidence type="ECO:0000259" key="2">
    <source>
        <dbReference type="PROSITE" id="PS50851"/>
    </source>
</evidence>
<dbReference type="AlphaFoldDB" id="A0A369WPE0"/>
<dbReference type="EMBL" id="QQOH01000002">
    <property type="protein sequence ID" value="RDE22436.1"/>
    <property type="molecule type" value="Genomic_DNA"/>
</dbReference>
<dbReference type="SUPFAM" id="SSF50341">
    <property type="entry name" value="CheW-like"/>
    <property type="match status" value="1"/>
</dbReference>
<dbReference type="SMART" id="SM00260">
    <property type="entry name" value="CheW"/>
    <property type="match status" value="1"/>
</dbReference>
<protein>
    <submittedName>
        <fullName evidence="3">Chemotaxis protein CheW</fullName>
    </submittedName>
</protein>
<feature type="region of interest" description="Disordered" evidence="1">
    <location>
        <begin position="1"/>
        <end position="29"/>
    </location>
</feature>
<feature type="domain" description="CheW-like" evidence="2">
    <location>
        <begin position="122"/>
        <end position="259"/>
    </location>
</feature>
<sequence>MKTRQPLSPQPAAESDIATAAQTRTQTKGPQVAVQEYLDALLQDATSQAIVEDQQLEVLMVPELAPVAPVVIEPELVETVAEVKPAVEQQQEQDLDELTAAGVDEPEADLWVEGRPPWAQQRFDCLLFKVAGLMLAVPLVELGGVLVIEDELRPLFGQPDWFLGLLPSKTEGTVKAIDTARWVMPERYPEDAGEFKYVILMEGSDWGMACHEVADAVTLEPDQVSWRSDRGRRPWLAGTVIDHMCAIMDVSALLNLLQQSQAEQQQTHSEQ</sequence>
<dbReference type="GO" id="GO:0007165">
    <property type="term" value="P:signal transduction"/>
    <property type="evidence" value="ECO:0007669"/>
    <property type="project" value="InterPro"/>
</dbReference>
<dbReference type="InterPro" id="IPR036061">
    <property type="entry name" value="CheW-like_dom_sf"/>
</dbReference>
<feature type="compositionally biased region" description="Polar residues" evidence="1">
    <location>
        <begin position="20"/>
        <end position="29"/>
    </location>
</feature>
<dbReference type="PIRSF" id="PIRSF020479">
    <property type="entry name" value="UCP020479_CheW"/>
    <property type="match status" value="1"/>
</dbReference>
<gene>
    <name evidence="3" type="ORF">DV711_07470</name>
</gene>
<dbReference type="InterPro" id="IPR014506">
    <property type="entry name" value="UCP020479_CheW"/>
</dbReference>
<dbReference type="InterPro" id="IPR002545">
    <property type="entry name" value="CheW-lke_dom"/>
</dbReference>
<name>A0A369WPE0_9GAMM</name>
<keyword evidence="4" id="KW-1185">Reference proteome</keyword>
<dbReference type="PROSITE" id="PS50851">
    <property type="entry name" value="CHEW"/>
    <property type="match status" value="1"/>
</dbReference>
<dbReference type="GO" id="GO:0006935">
    <property type="term" value="P:chemotaxis"/>
    <property type="evidence" value="ECO:0007669"/>
    <property type="project" value="InterPro"/>
</dbReference>
<organism evidence="3 4">
    <name type="scientific">Motiliproteus coralliicola</name>
    <dbReference type="NCBI Taxonomy" id="2283196"/>
    <lineage>
        <taxon>Bacteria</taxon>
        <taxon>Pseudomonadati</taxon>
        <taxon>Pseudomonadota</taxon>
        <taxon>Gammaproteobacteria</taxon>
        <taxon>Oceanospirillales</taxon>
        <taxon>Oceanospirillaceae</taxon>
        <taxon>Motiliproteus</taxon>
    </lineage>
</organism>
<dbReference type="Pfam" id="PF01584">
    <property type="entry name" value="CheW"/>
    <property type="match status" value="1"/>
</dbReference>
<evidence type="ECO:0000313" key="4">
    <source>
        <dbReference type="Proteomes" id="UP000253769"/>
    </source>
</evidence>
<proteinExistence type="predicted"/>
<dbReference type="Proteomes" id="UP000253769">
    <property type="component" value="Unassembled WGS sequence"/>
</dbReference>
<reference evidence="3 4" key="1">
    <citation type="submission" date="2018-07" db="EMBL/GenBank/DDBJ databases">
        <title>Motiliproteus coralliicola sp. nov., a bacterium isolated from Coral.</title>
        <authorList>
            <person name="Wang G."/>
        </authorList>
    </citation>
    <scope>NUCLEOTIDE SEQUENCE [LARGE SCALE GENOMIC DNA]</scope>
    <source>
        <strain evidence="3 4">C34</strain>
    </source>
</reference>